<reference evidence="2" key="1">
    <citation type="submission" date="2023-10" db="EMBL/GenBank/DDBJ databases">
        <title>Genome assemblies of two species of porcelain crab, Petrolisthes cinctipes and Petrolisthes manimaculis (Anomura: Porcellanidae).</title>
        <authorList>
            <person name="Angst P."/>
        </authorList>
    </citation>
    <scope>NUCLEOTIDE SEQUENCE</scope>
    <source>
        <strain evidence="2">PB745_01</strain>
        <tissue evidence="2">Gill</tissue>
    </source>
</reference>
<dbReference type="Proteomes" id="UP001286313">
    <property type="component" value="Unassembled WGS sequence"/>
</dbReference>
<sequence length="116" mass="12677">MVSLVVFSNGWCFWRGFVKLTLTVFLASVLPTRPTAAAPYPLLCPFPTSPPPAPLVPPTLHAPLVPPALHPGIHLPPSSPLVPPTLPALCPFPRLHSQPICSSYQHHLFRISFMFL</sequence>
<dbReference type="EMBL" id="JAWQEG010007976">
    <property type="protein sequence ID" value="KAK3851251.1"/>
    <property type="molecule type" value="Genomic_DNA"/>
</dbReference>
<feature type="chain" id="PRO_5042041268" evidence="1">
    <location>
        <begin position="38"/>
        <end position="116"/>
    </location>
</feature>
<name>A0AAE1BIA9_PETCI</name>
<keyword evidence="3" id="KW-1185">Reference proteome</keyword>
<keyword evidence="1" id="KW-0732">Signal</keyword>
<comment type="caution">
    <text evidence="2">The sequence shown here is derived from an EMBL/GenBank/DDBJ whole genome shotgun (WGS) entry which is preliminary data.</text>
</comment>
<evidence type="ECO:0000256" key="1">
    <source>
        <dbReference type="SAM" id="SignalP"/>
    </source>
</evidence>
<gene>
    <name evidence="2" type="ORF">Pcinc_042082</name>
</gene>
<evidence type="ECO:0000313" key="2">
    <source>
        <dbReference type="EMBL" id="KAK3851251.1"/>
    </source>
</evidence>
<organism evidence="2 3">
    <name type="scientific">Petrolisthes cinctipes</name>
    <name type="common">Flat porcelain crab</name>
    <dbReference type="NCBI Taxonomy" id="88211"/>
    <lineage>
        <taxon>Eukaryota</taxon>
        <taxon>Metazoa</taxon>
        <taxon>Ecdysozoa</taxon>
        <taxon>Arthropoda</taxon>
        <taxon>Crustacea</taxon>
        <taxon>Multicrustacea</taxon>
        <taxon>Malacostraca</taxon>
        <taxon>Eumalacostraca</taxon>
        <taxon>Eucarida</taxon>
        <taxon>Decapoda</taxon>
        <taxon>Pleocyemata</taxon>
        <taxon>Anomura</taxon>
        <taxon>Galatheoidea</taxon>
        <taxon>Porcellanidae</taxon>
        <taxon>Petrolisthes</taxon>
    </lineage>
</organism>
<protein>
    <submittedName>
        <fullName evidence="2">Uncharacterized protein</fullName>
    </submittedName>
</protein>
<feature type="signal peptide" evidence="1">
    <location>
        <begin position="1"/>
        <end position="37"/>
    </location>
</feature>
<evidence type="ECO:0000313" key="3">
    <source>
        <dbReference type="Proteomes" id="UP001286313"/>
    </source>
</evidence>
<proteinExistence type="predicted"/>
<accession>A0AAE1BIA9</accession>
<dbReference type="AlphaFoldDB" id="A0AAE1BIA9"/>